<reference evidence="3" key="2">
    <citation type="submission" date="2021-08" db="EMBL/GenBank/DDBJ databases">
        <authorList>
            <person name="Tani A."/>
            <person name="Ola A."/>
            <person name="Ogura Y."/>
            <person name="Katsura K."/>
            <person name="Hayashi T."/>
        </authorList>
    </citation>
    <scope>NUCLEOTIDE SEQUENCE</scope>
    <source>
        <strain evidence="3">DSM 14458</strain>
    </source>
</reference>
<gene>
    <name evidence="3" type="ORF">BGCPKDLD_3866</name>
</gene>
<dbReference type="Pfam" id="PF24729">
    <property type="entry name" value="Acb2_Tad1_hairpin"/>
    <property type="match status" value="1"/>
</dbReference>
<dbReference type="InterPro" id="IPR056098">
    <property type="entry name" value="Acb2/Tad1_hairpin"/>
</dbReference>
<evidence type="ECO:0000313" key="4">
    <source>
        <dbReference type="Proteomes" id="UP001055093"/>
    </source>
</evidence>
<dbReference type="RefSeq" id="WP_238308381.1">
    <property type="nucleotide sequence ID" value="NZ_BPRE01000013.1"/>
</dbReference>
<comment type="caution">
    <text evidence="3">The sequence shown here is derived from an EMBL/GenBank/DDBJ whole genome shotgun (WGS) entry which is preliminary data.</text>
</comment>
<organism evidence="3 4">
    <name type="scientific">Methylorubrum suomiense</name>
    <dbReference type="NCBI Taxonomy" id="144191"/>
    <lineage>
        <taxon>Bacteria</taxon>
        <taxon>Pseudomonadati</taxon>
        <taxon>Pseudomonadota</taxon>
        <taxon>Alphaproteobacteria</taxon>
        <taxon>Hyphomicrobiales</taxon>
        <taxon>Methylobacteriaceae</taxon>
        <taxon>Methylorubrum</taxon>
    </lineage>
</organism>
<evidence type="ECO:0000259" key="2">
    <source>
        <dbReference type="Pfam" id="PF24729"/>
    </source>
</evidence>
<proteinExistence type="predicted"/>
<name>A0ABQ4UYS2_9HYPH</name>
<dbReference type="EMBL" id="BPRE01000013">
    <property type="protein sequence ID" value="GJE77263.1"/>
    <property type="molecule type" value="Genomic_DNA"/>
</dbReference>
<evidence type="ECO:0000256" key="1">
    <source>
        <dbReference type="ARBA" id="ARBA00022741"/>
    </source>
</evidence>
<reference evidence="3" key="1">
    <citation type="journal article" date="2021" name="Front. Microbiol.">
        <title>Comprehensive Comparative Genomics and Phenotyping of Methylobacterium Species.</title>
        <authorList>
            <person name="Alessa O."/>
            <person name="Ogura Y."/>
            <person name="Fujitani Y."/>
            <person name="Takami H."/>
            <person name="Hayashi T."/>
            <person name="Sahin N."/>
            <person name="Tani A."/>
        </authorList>
    </citation>
    <scope>NUCLEOTIDE SEQUENCE</scope>
    <source>
        <strain evidence="3">DSM 14458</strain>
    </source>
</reference>
<accession>A0ABQ4UYS2</accession>
<keyword evidence="1" id="KW-0547">Nucleotide-binding</keyword>
<dbReference type="Proteomes" id="UP001055093">
    <property type="component" value="Unassembled WGS sequence"/>
</dbReference>
<keyword evidence="4" id="KW-1185">Reference proteome</keyword>
<sequence length="82" mass="9170">MTDKHEGLPVKGYNAQTEAKVAIVNENKMLEERCIRAAEAIQQTPGMDPRMAALAITGIQQSFMWLNRAVFQPGRVDLPEDE</sequence>
<feature type="domain" description="Acb2/Tad1 hairpin" evidence="2">
    <location>
        <begin position="11"/>
        <end position="71"/>
    </location>
</feature>
<evidence type="ECO:0000313" key="3">
    <source>
        <dbReference type="EMBL" id="GJE77263.1"/>
    </source>
</evidence>
<protein>
    <recommendedName>
        <fullName evidence="2">Acb2/Tad1 hairpin domain-containing protein</fullName>
    </recommendedName>
</protein>